<sequence>MFECDICGEECYDLEDMDDHLNDYNHWQDTCPKEFRSWHAACQHMNSMNHWRPKVLCEVCNAMFRTQDAVDKHMAAKGHYKNYCQECRRHFNNENNLKIHLNSRIHRGSSLACPFCNNGYTTASGVAHHLETGSCSRAPKMNRETIHRMIRERDQNGFFTVQQLEWHESDSSEFSASSYAFNGDDWECYLCHRGFRALCIKDFTSLAGLFNHLESETCGFTRFERVQQQVHGIFRGGNLLAF</sequence>
<keyword evidence="1" id="KW-0479">Metal-binding</keyword>
<evidence type="ECO:0000256" key="3">
    <source>
        <dbReference type="ARBA" id="ARBA00022771"/>
    </source>
</evidence>
<evidence type="ECO:0000256" key="5">
    <source>
        <dbReference type="PROSITE-ProRule" id="PRU00042"/>
    </source>
</evidence>
<dbReference type="PROSITE" id="PS00028">
    <property type="entry name" value="ZINC_FINGER_C2H2_1"/>
    <property type="match status" value="2"/>
</dbReference>
<evidence type="ECO:0000256" key="2">
    <source>
        <dbReference type="ARBA" id="ARBA00022737"/>
    </source>
</evidence>
<dbReference type="SMART" id="SM00355">
    <property type="entry name" value="ZnF_C2H2"/>
    <property type="match status" value="4"/>
</dbReference>
<dbReference type="InterPro" id="IPR013087">
    <property type="entry name" value="Znf_C2H2_type"/>
</dbReference>
<feature type="domain" description="C2H2-type" evidence="6">
    <location>
        <begin position="82"/>
        <end position="111"/>
    </location>
</feature>
<gene>
    <name evidence="7" type="ORF">P168DRAFT_296299</name>
</gene>
<keyword evidence="8" id="KW-1185">Reference proteome</keyword>
<dbReference type="GO" id="GO:0008270">
    <property type="term" value="F:zinc ion binding"/>
    <property type="evidence" value="ECO:0007669"/>
    <property type="project" value="UniProtKB-KW"/>
</dbReference>
<accession>A0A2I1D809</accession>
<evidence type="ECO:0000256" key="4">
    <source>
        <dbReference type="ARBA" id="ARBA00022833"/>
    </source>
</evidence>
<proteinExistence type="predicted"/>
<dbReference type="SUPFAM" id="SSF57667">
    <property type="entry name" value="beta-beta-alpha zinc fingers"/>
    <property type="match status" value="1"/>
</dbReference>
<dbReference type="OrthoDB" id="6077919at2759"/>
<organism evidence="7 8">
    <name type="scientific">Aspergillus campestris (strain IBT 28561)</name>
    <dbReference type="NCBI Taxonomy" id="1392248"/>
    <lineage>
        <taxon>Eukaryota</taxon>
        <taxon>Fungi</taxon>
        <taxon>Dikarya</taxon>
        <taxon>Ascomycota</taxon>
        <taxon>Pezizomycotina</taxon>
        <taxon>Eurotiomycetes</taxon>
        <taxon>Eurotiomycetidae</taxon>
        <taxon>Eurotiales</taxon>
        <taxon>Aspergillaceae</taxon>
        <taxon>Aspergillus</taxon>
        <taxon>Aspergillus subgen. Circumdati</taxon>
    </lineage>
</organism>
<name>A0A2I1D809_ASPC2</name>
<reference evidence="7" key="1">
    <citation type="submission" date="2016-12" db="EMBL/GenBank/DDBJ databases">
        <title>The genomes of Aspergillus section Nigri reveals drivers in fungal speciation.</title>
        <authorList>
            <consortium name="DOE Joint Genome Institute"/>
            <person name="Vesth T.C."/>
            <person name="Nybo J."/>
            <person name="Theobald S."/>
            <person name="Brandl J."/>
            <person name="Frisvad J.C."/>
            <person name="Nielsen K.F."/>
            <person name="Lyhne E.K."/>
            <person name="Kogle M.E."/>
            <person name="Kuo A."/>
            <person name="Riley R."/>
            <person name="Clum A."/>
            <person name="Nolan M."/>
            <person name="Lipzen A."/>
            <person name="Salamov A."/>
            <person name="Henrissat B."/>
            <person name="Wiebenga A."/>
            <person name="De vries R.P."/>
            <person name="Grigoriev I.V."/>
            <person name="Mortensen U.H."/>
            <person name="Andersen M.R."/>
            <person name="Baker S.E."/>
        </authorList>
    </citation>
    <scope>NUCLEOTIDE SEQUENCE</scope>
    <source>
        <strain evidence="7">IBT 28561</strain>
    </source>
</reference>
<dbReference type="PANTHER" id="PTHR24379:SF121">
    <property type="entry name" value="C2H2-TYPE DOMAIN-CONTAINING PROTEIN"/>
    <property type="match status" value="1"/>
</dbReference>
<keyword evidence="4" id="KW-0862">Zinc</keyword>
<dbReference type="PANTHER" id="PTHR24379">
    <property type="entry name" value="KRAB AND ZINC FINGER DOMAIN-CONTAINING"/>
    <property type="match status" value="1"/>
</dbReference>
<evidence type="ECO:0000256" key="1">
    <source>
        <dbReference type="ARBA" id="ARBA00022723"/>
    </source>
</evidence>
<dbReference type="InterPro" id="IPR036236">
    <property type="entry name" value="Znf_C2H2_sf"/>
</dbReference>
<dbReference type="AlphaFoldDB" id="A0A2I1D809"/>
<evidence type="ECO:0000313" key="8">
    <source>
        <dbReference type="Proteomes" id="UP000234254"/>
    </source>
</evidence>
<dbReference type="EMBL" id="MSFM01000004">
    <property type="protein sequence ID" value="PKY06020.1"/>
    <property type="molecule type" value="Genomic_DNA"/>
</dbReference>
<evidence type="ECO:0000259" key="6">
    <source>
        <dbReference type="PROSITE" id="PS50157"/>
    </source>
</evidence>
<protein>
    <recommendedName>
        <fullName evidence="6">C2H2-type domain-containing protein</fullName>
    </recommendedName>
</protein>
<keyword evidence="2" id="KW-0677">Repeat</keyword>
<evidence type="ECO:0000313" key="7">
    <source>
        <dbReference type="EMBL" id="PKY06020.1"/>
    </source>
</evidence>
<dbReference type="Proteomes" id="UP000234254">
    <property type="component" value="Unassembled WGS sequence"/>
</dbReference>
<dbReference type="InterPro" id="IPR022755">
    <property type="entry name" value="Znf_C2H2_jaz"/>
</dbReference>
<dbReference type="PROSITE" id="PS50157">
    <property type="entry name" value="ZINC_FINGER_C2H2_2"/>
    <property type="match status" value="1"/>
</dbReference>
<dbReference type="VEuPathDB" id="FungiDB:P168DRAFT_296299"/>
<dbReference type="Pfam" id="PF12171">
    <property type="entry name" value="zf-C2H2_jaz"/>
    <property type="match status" value="1"/>
</dbReference>
<comment type="caution">
    <text evidence="7">The sequence shown here is derived from an EMBL/GenBank/DDBJ whole genome shotgun (WGS) entry which is preliminary data.</text>
</comment>
<keyword evidence="3 5" id="KW-0863">Zinc-finger</keyword>
<dbReference type="Pfam" id="PF12874">
    <property type="entry name" value="zf-met"/>
    <property type="match status" value="1"/>
</dbReference>
<dbReference type="GeneID" id="36545625"/>
<dbReference type="Gene3D" id="3.30.160.60">
    <property type="entry name" value="Classic Zinc Finger"/>
    <property type="match status" value="2"/>
</dbReference>
<dbReference type="RefSeq" id="XP_024694614.1">
    <property type="nucleotide sequence ID" value="XM_024838101.1"/>
</dbReference>